<name>A0A9B7HZI1_BOMTE</name>
<protein>
    <submittedName>
        <fullName evidence="2">Uncharacterized protein LOC100643696 isoform X1</fullName>
    </submittedName>
</protein>
<dbReference type="OrthoDB" id="7449785at2759"/>
<sequence length="377" mass="43878">MDSFTHYMEKIKSTKNNDMAEKILKAILYSCESANKNLENSKEYKKLLEENKFLPSNDIFNALCLSLTKLLTYKVSKEAYQRYTVRLHVIEVLREWCKINDNFQNFKVLRDEKQSLTLLKSLLKKYLTDDTLDSCDSSDNLLSLISALICLASTDSYYKCYIEKSILKLAELETCDESEYLLCYAVQENSSLDLKLSTIETIYESQKCKLIEQPLLNNFISSCIDLNKDDNTDDLENINLIDQLFKFATKSSYIFLLICAFLKELLVQLDHAPTVVNFIQSILKSIKKHCEKQNKDIVDLYPRNMQSLVILLQIEPTHHTDDSKNGTLRMLKDIYMEDEDTVTTLLSHYPLWLKLFGQLLSPSDEMMHSYNEELNRL</sequence>
<reference evidence="2" key="1">
    <citation type="submission" date="2025-08" db="UniProtKB">
        <authorList>
            <consortium name="RefSeq"/>
        </authorList>
    </citation>
    <scope>IDENTIFICATION</scope>
</reference>
<keyword evidence="1" id="KW-1185">Reference proteome</keyword>
<dbReference type="RefSeq" id="XP_020719936.1">
    <property type="nucleotide sequence ID" value="XM_020864277.2"/>
</dbReference>
<gene>
    <name evidence="2" type="primary">LOC100643696</name>
</gene>
<dbReference type="GeneID" id="100643696"/>
<proteinExistence type="predicted"/>
<dbReference type="Proteomes" id="UP000835206">
    <property type="component" value="Chromosome 8"/>
</dbReference>
<evidence type="ECO:0000313" key="1">
    <source>
        <dbReference type="Proteomes" id="UP000835206"/>
    </source>
</evidence>
<accession>A0A9B7HZI1</accession>
<dbReference type="AlphaFoldDB" id="A0A9B7HZI1"/>
<evidence type="ECO:0000313" key="2">
    <source>
        <dbReference type="RefSeq" id="XP_020719936.1"/>
    </source>
</evidence>
<organism evidence="1 2">
    <name type="scientific">Bombus terrestris</name>
    <name type="common">Buff-tailed bumblebee</name>
    <name type="synonym">Apis terrestris</name>
    <dbReference type="NCBI Taxonomy" id="30195"/>
    <lineage>
        <taxon>Eukaryota</taxon>
        <taxon>Metazoa</taxon>
        <taxon>Ecdysozoa</taxon>
        <taxon>Arthropoda</taxon>
        <taxon>Hexapoda</taxon>
        <taxon>Insecta</taxon>
        <taxon>Pterygota</taxon>
        <taxon>Neoptera</taxon>
        <taxon>Endopterygota</taxon>
        <taxon>Hymenoptera</taxon>
        <taxon>Apocrita</taxon>
        <taxon>Aculeata</taxon>
        <taxon>Apoidea</taxon>
        <taxon>Anthophila</taxon>
        <taxon>Apidae</taxon>
        <taxon>Bombus</taxon>
        <taxon>Bombus</taxon>
    </lineage>
</organism>